<dbReference type="Proteomes" id="UP000821845">
    <property type="component" value="Chromosome 9"/>
</dbReference>
<protein>
    <submittedName>
        <fullName evidence="1">Uncharacterized protein</fullName>
    </submittedName>
</protein>
<accession>A0ACB7RL88</accession>
<dbReference type="EMBL" id="CM023489">
    <property type="protein sequence ID" value="KAH6922174.1"/>
    <property type="molecule type" value="Genomic_DNA"/>
</dbReference>
<proteinExistence type="predicted"/>
<sequence length="1124" mass="122856">MEEARRGMSNDEPKCMHAGVRSRPSTCFWSTRSSLNSLDRGSRDRAMPPRGVASLSSRVNGISGDTYGSVTSAPTRKHWRRSVNKADSASPHGVDRCCSSSSDEKTPLSRGVPATVPTSSMRRRIPSGSQSSCLSDDDLLDPFYPPSKKGTSGFSCGLGGCERLKKAGHLFKKLFLVVALLAAVVLMGVFPEADEDAKGYKFNVTSGSGSHPNMTHVFTTVTLASHTNGTSKGSLSRPLQIMRIPTATTPDAISEISVVVKEQFTITDYDPSPHLLVEIHGSPPEVLYPLQSFLEPSEVEFGLSVFLAASVLTVLYFLIVFELVHRTLAALIGATMAVGSLCVVGQRPSLTQVVSWLDVETLCLLFGMMILVGVLCETGFFDYAAVLAYRLAHGKVWPMVTMLCTFTAIISAFLDNVTTILLMTPVTIKLCEVMDLDPKHVLIILVVFSNIGGAATPVGDPPNVIIISNPSVRSLGVSFTTFTAHMVPGVLLCAMGAYIYLRIYYRDVNKLRLAQCSDYLEMAHEIQVWQKAVFSLAEYSRDETHVRHVLRKKVRKLVRQQSKRSHYARSSTLPAPPSIAPDQTPAGGKTASYMLAEADFRENLRALSEKYRIREPALLVKSTIVLASVIVLFFLQSIPTIHLTLGWIAILGAVMLMVLADTRELDAVIARVEWTTLIFFGALFVVMEALVELKLLLYVGHLTQNWIRSVHHDSRLIVSIIIITWVSALASSFVDNIPFTTVMIKIVNGLGESDLGLKLGPLIYALAFGACLGGNGTLIGASANVVCAGVAEQHGYKFSFFEFFRASMTKKSQSEENLYEDPDDSTERLDAYSTKFFRVTMPRLLALMAIALVLAAAATAFAIFKIRRLEADNGEARAFVEDDDMYRPVPALHPSRIRADTRPKYEEESLAFSAPMVRRRKSSIDSILAALDARAISEHFRALTAETRLSGTLGGRHAEEYVAGALRRTGLHQVIEVPHHIAHAYPDSSKPNKADMVFVNYGRRKDMDQVEGSGVEVKGRICLARFGGAHPVDKCRNCHERGGVGLLVFPDPEDVAPQGPNKVYPNTAFVDGSALQRGSLYHYGDPETPGYPSVGKALRVEDTSNLSPIPALVIGYDDAAVFLK</sequence>
<comment type="caution">
    <text evidence="1">The sequence shown here is derived from an EMBL/GenBank/DDBJ whole genome shotgun (WGS) entry which is preliminary data.</text>
</comment>
<gene>
    <name evidence="1" type="ORF">HPB50_010391</name>
</gene>
<evidence type="ECO:0000313" key="2">
    <source>
        <dbReference type="Proteomes" id="UP000821845"/>
    </source>
</evidence>
<keyword evidence="2" id="KW-1185">Reference proteome</keyword>
<evidence type="ECO:0000313" key="1">
    <source>
        <dbReference type="EMBL" id="KAH6922174.1"/>
    </source>
</evidence>
<name>A0ACB7RL88_HYAAI</name>
<reference evidence="1" key="1">
    <citation type="submission" date="2020-05" db="EMBL/GenBank/DDBJ databases">
        <title>Large-scale comparative analyses of tick genomes elucidate their genetic diversity and vector capacities.</title>
        <authorList>
            <person name="Jia N."/>
            <person name="Wang J."/>
            <person name="Shi W."/>
            <person name="Du L."/>
            <person name="Sun Y."/>
            <person name="Zhan W."/>
            <person name="Jiang J."/>
            <person name="Wang Q."/>
            <person name="Zhang B."/>
            <person name="Ji P."/>
            <person name="Sakyi L.B."/>
            <person name="Cui X."/>
            <person name="Yuan T."/>
            <person name="Jiang B."/>
            <person name="Yang W."/>
            <person name="Lam T.T.-Y."/>
            <person name="Chang Q."/>
            <person name="Ding S."/>
            <person name="Wang X."/>
            <person name="Zhu J."/>
            <person name="Ruan X."/>
            <person name="Zhao L."/>
            <person name="Wei J."/>
            <person name="Que T."/>
            <person name="Du C."/>
            <person name="Cheng J."/>
            <person name="Dai P."/>
            <person name="Han X."/>
            <person name="Huang E."/>
            <person name="Gao Y."/>
            <person name="Liu J."/>
            <person name="Shao H."/>
            <person name="Ye R."/>
            <person name="Li L."/>
            <person name="Wei W."/>
            <person name="Wang X."/>
            <person name="Wang C."/>
            <person name="Yang T."/>
            <person name="Huo Q."/>
            <person name="Li W."/>
            <person name="Guo W."/>
            <person name="Chen H."/>
            <person name="Zhou L."/>
            <person name="Ni X."/>
            <person name="Tian J."/>
            <person name="Zhou Y."/>
            <person name="Sheng Y."/>
            <person name="Liu T."/>
            <person name="Pan Y."/>
            <person name="Xia L."/>
            <person name="Li J."/>
            <person name="Zhao F."/>
            <person name="Cao W."/>
        </authorList>
    </citation>
    <scope>NUCLEOTIDE SEQUENCE</scope>
    <source>
        <strain evidence="1">Hyas-2018</strain>
    </source>
</reference>
<organism evidence="1 2">
    <name type="scientific">Hyalomma asiaticum</name>
    <name type="common">Tick</name>
    <dbReference type="NCBI Taxonomy" id="266040"/>
    <lineage>
        <taxon>Eukaryota</taxon>
        <taxon>Metazoa</taxon>
        <taxon>Ecdysozoa</taxon>
        <taxon>Arthropoda</taxon>
        <taxon>Chelicerata</taxon>
        <taxon>Arachnida</taxon>
        <taxon>Acari</taxon>
        <taxon>Parasitiformes</taxon>
        <taxon>Ixodida</taxon>
        <taxon>Ixodoidea</taxon>
        <taxon>Ixodidae</taxon>
        <taxon>Hyalomminae</taxon>
        <taxon>Hyalomma</taxon>
    </lineage>
</organism>